<evidence type="ECO:0000313" key="3">
    <source>
        <dbReference type="Proteomes" id="UP000438196"/>
    </source>
</evidence>
<keyword evidence="3" id="KW-1185">Reference proteome</keyword>
<dbReference type="Proteomes" id="UP000438196">
    <property type="component" value="Unassembled WGS sequence"/>
</dbReference>
<dbReference type="PROSITE" id="PS51257">
    <property type="entry name" value="PROKAR_LIPOPROTEIN"/>
    <property type="match status" value="1"/>
</dbReference>
<feature type="chain" id="PRO_5026332777" description="Lipoprotein" evidence="1">
    <location>
        <begin position="21"/>
        <end position="212"/>
    </location>
</feature>
<comment type="caution">
    <text evidence="2">The sequence shown here is derived from an EMBL/GenBank/DDBJ whole genome shotgun (WGS) entry which is preliminary data.</text>
</comment>
<proteinExistence type="predicted"/>
<accession>A0A6I3WD23</accession>
<name>A0A6I3WD23_9PSED</name>
<evidence type="ECO:0000313" key="2">
    <source>
        <dbReference type="EMBL" id="MUF05794.1"/>
    </source>
</evidence>
<dbReference type="EMBL" id="WNNK01000012">
    <property type="protein sequence ID" value="MUF05794.1"/>
    <property type="molecule type" value="Genomic_DNA"/>
</dbReference>
<keyword evidence="1" id="KW-0732">Signal</keyword>
<dbReference type="AlphaFoldDB" id="A0A6I3WD23"/>
<feature type="signal peptide" evidence="1">
    <location>
        <begin position="1"/>
        <end position="20"/>
    </location>
</feature>
<evidence type="ECO:0008006" key="4">
    <source>
        <dbReference type="Google" id="ProtNLM"/>
    </source>
</evidence>
<organism evidence="2 3">
    <name type="scientific">Pseudomonas spelaei</name>
    <dbReference type="NCBI Taxonomy" id="1055469"/>
    <lineage>
        <taxon>Bacteria</taxon>
        <taxon>Pseudomonadati</taxon>
        <taxon>Pseudomonadota</taxon>
        <taxon>Gammaproteobacteria</taxon>
        <taxon>Pseudomonadales</taxon>
        <taxon>Pseudomonadaceae</taxon>
        <taxon>Pseudomonas</taxon>
    </lineage>
</organism>
<reference evidence="2 3" key="1">
    <citation type="submission" date="2019-11" db="EMBL/GenBank/DDBJ databases">
        <title>Pseudomonas karstica sp. nov. and Pseudomonas spelaei sp. nov. from karst caves.</title>
        <authorList>
            <person name="Zeman M."/>
        </authorList>
    </citation>
    <scope>NUCLEOTIDE SEQUENCE [LARGE SCALE GENOMIC DNA]</scope>
    <source>
        <strain evidence="2 3">CCM 7893</strain>
    </source>
</reference>
<dbReference type="OrthoDB" id="328131at2"/>
<dbReference type="RefSeq" id="WP_155584051.1">
    <property type="nucleotide sequence ID" value="NZ_JBHSTH010000017.1"/>
</dbReference>
<protein>
    <recommendedName>
        <fullName evidence="4">Lipoprotein</fullName>
    </recommendedName>
</protein>
<gene>
    <name evidence="2" type="ORF">GNF76_15680</name>
</gene>
<sequence length="212" mass="23210">MHIGKMLGLALIMLGMSGCASFTKDEVAPVSLPSMANFANKPNVYVDFAFYQGEPKSTTAVEVPQARDMLRPQLQKVLTDSGLFGRVTLDEFQKQPGDYSLRLKVYNHPPSGGQLVMAFISGLTFTIIPTLGTDQYTMSLESLDSQGQALSTGTNHDGVNTWMGIWFIPMMAYTPKEAVTDTFTRQVNALLKQMVDSKNLKYSALDAGVPRA</sequence>
<evidence type="ECO:0000256" key="1">
    <source>
        <dbReference type="SAM" id="SignalP"/>
    </source>
</evidence>